<dbReference type="AlphaFoldDB" id="A0AAN9TJQ4"/>
<protein>
    <submittedName>
        <fullName evidence="2">Uncharacterized protein</fullName>
    </submittedName>
</protein>
<evidence type="ECO:0000256" key="1">
    <source>
        <dbReference type="SAM" id="MobiDB-lite"/>
    </source>
</evidence>
<proteinExistence type="predicted"/>
<keyword evidence="3" id="KW-1185">Reference proteome</keyword>
<reference evidence="2 3" key="1">
    <citation type="submission" date="2024-03" db="EMBL/GenBank/DDBJ databases">
        <title>Adaptation during the transition from Ophiocordyceps entomopathogen to insect associate is accompanied by gene loss and intensified selection.</title>
        <authorList>
            <person name="Ward C.M."/>
            <person name="Onetto C.A."/>
            <person name="Borneman A.R."/>
        </authorList>
    </citation>
    <scope>NUCLEOTIDE SEQUENCE [LARGE SCALE GENOMIC DNA]</scope>
    <source>
        <strain evidence="2">AWRI1</strain>
        <tissue evidence="2">Single Adult Female</tissue>
    </source>
</reference>
<feature type="compositionally biased region" description="Acidic residues" evidence="1">
    <location>
        <begin position="322"/>
        <end position="335"/>
    </location>
</feature>
<feature type="compositionally biased region" description="Basic and acidic residues" evidence="1">
    <location>
        <begin position="48"/>
        <end position="57"/>
    </location>
</feature>
<dbReference type="EMBL" id="JBBCAQ010000022">
    <property type="protein sequence ID" value="KAK7590414.1"/>
    <property type="molecule type" value="Genomic_DNA"/>
</dbReference>
<feature type="region of interest" description="Disordered" evidence="1">
    <location>
        <begin position="317"/>
        <end position="340"/>
    </location>
</feature>
<organism evidence="2 3">
    <name type="scientific">Parthenolecanium corni</name>
    <dbReference type="NCBI Taxonomy" id="536013"/>
    <lineage>
        <taxon>Eukaryota</taxon>
        <taxon>Metazoa</taxon>
        <taxon>Ecdysozoa</taxon>
        <taxon>Arthropoda</taxon>
        <taxon>Hexapoda</taxon>
        <taxon>Insecta</taxon>
        <taxon>Pterygota</taxon>
        <taxon>Neoptera</taxon>
        <taxon>Paraneoptera</taxon>
        <taxon>Hemiptera</taxon>
        <taxon>Sternorrhyncha</taxon>
        <taxon>Coccoidea</taxon>
        <taxon>Coccidae</taxon>
        <taxon>Parthenolecanium</taxon>
    </lineage>
</organism>
<evidence type="ECO:0000313" key="2">
    <source>
        <dbReference type="EMBL" id="KAK7590414.1"/>
    </source>
</evidence>
<name>A0AAN9TJQ4_9HEMI</name>
<feature type="compositionally biased region" description="Low complexity" evidence="1">
    <location>
        <begin position="121"/>
        <end position="145"/>
    </location>
</feature>
<evidence type="ECO:0000313" key="3">
    <source>
        <dbReference type="Proteomes" id="UP001367676"/>
    </source>
</evidence>
<feature type="region of interest" description="Disordered" evidence="1">
    <location>
        <begin position="42"/>
        <end position="63"/>
    </location>
</feature>
<accession>A0AAN9TJQ4</accession>
<gene>
    <name evidence="2" type="ORF">V9T40_002027</name>
</gene>
<feature type="region of interest" description="Disordered" evidence="1">
    <location>
        <begin position="120"/>
        <end position="150"/>
    </location>
</feature>
<dbReference type="Proteomes" id="UP001367676">
    <property type="component" value="Unassembled WGS sequence"/>
</dbReference>
<comment type="caution">
    <text evidence="2">The sequence shown here is derived from an EMBL/GenBank/DDBJ whole genome shotgun (WGS) entry which is preliminary data.</text>
</comment>
<sequence>MDTKGLGESEHRLPTISWNEEDLDKIFKYPCYAFQRGNIIFTTTPPPPREEGTDKRCRSSSTSTAGICDLGQRLAGQKLCPSDADFCEVCRGIRSPNFARRAQTYTTHFCTRVPAKKQTVSGSSFSSSDQRSKSTGSASTSSILTRDASEKNQGHISRLSTFLRTKCAREKFFSESESTSSAFSTESPRTDCSHSAPWRRRGSCPQCPSGCSRASWMPPTPSSSSGKGVGSTNSSLFTAASVCSSSYPSSMGSSSFPCDVSTCCGCSSASCAASSFENLMLADTASSCSSTNDWSVRRRIFQKMSDTQNVTRLRHVFSSSTNEDELTSSESDADDATSNGSEMGWSFGSFYEAEERRTARADQRVQQGSCKSDSLDVVTPFVANAGRQMDVLEKFGNIVGTLRKPGHHVGPSKNADCLCHNCRTYFSNKS</sequence>
<feature type="region of interest" description="Disordered" evidence="1">
    <location>
        <begin position="181"/>
        <end position="204"/>
    </location>
</feature>